<evidence type="ECO:0000313" key="4">
    <source>
        <dbReference type="Proteomes" id="UP000095743"/>
    </source>
</evidence>
<sequence>MKNKYVFMITGIIGISLLLSACNKTDAAVDKPTQDNNETQSQQAANQQGSNGQNNNGRQEFQRADISGRVKSIVGNEVVLELMEMPERGNGAQQGSTAQQTPERQASGGSGMPAGGMPAGGAAPGMQGPGGGGQQRTNRELNLTGETKTILIPVGVPIMTIGQNTQKELDLADIYQGMIMQIWLDQNDKEMITQVRVMQGR</sequence>
<accession>A0A1D8GFP9</accession>
<feature type="signal peptide" evidence="2">
    <location>
        <begin position="1"/>
        <end position="21"/>
    </location>
</feature>
<name>A0A1D8GFP9_9FIRM</name>
<proteinExistence type="predicted"/>
<reference evidence="3 4" key="1">
    <citation type="submission" date="2016-09" db="EMBL/GenBank/DDBJ databases">
        <title>Genomic analysis reveals versatility of anaerobic energy metabolism of Geosporobacter ferrireducens IRF9 of phylum Firmicutes.</title>
        <authorList>
            <person name="Kim S.-J."/>
        </authorList>
    </citation>
    <scope>NUCLEOTIDE SEQUENCE [LARGE SCALE GENOMIC DNA]</scope>
    <source>
        <strain evidence="3 4">IRF9</strain>
    </source>
</reference>
<feature type="compositionally biased region" description="Low complexity" evidence="1">
    <location>
        <begin position="36"/>
        <end position="59"/>
    </location>
</feature>
<feature type="compositionally biased region" description="Gly residues" evidence="1">
    <location>
        <begin position="108"/>
        <end position="134"/>
    </location>
</feature>
<organism evidence="3 4">
    <name type="scientific">Geosporobacter ferrireducens</name>
    <dbReference type="NCBI Taxonomy" id="1424294"/>
    <lineage>
        <taxon>Bacteria</taxon>
        <taxon>Bacillati</taxon>
        <taxon>Bacillota</taxon>
        <taxon>Clostridia</taxon>
        <taxon>Peptostreptococcales</taxon>
        <taxon>Thermotaleaceae</taxon>
        <taxon>Geosporobacter</taxon>
    </lineage>
</organism>
<dbReference type="RefSeq" id="WP_069975765.1">
    <property type="nucleotide sequence ID" value="NZ_CP017269.1"/>
</dbReference>
<dbReference type="AlphaFoldDB" id="A0A1D8GFP9"/>
<dbReference type="KEGG" id="gfe:Gferi_09170"/>
<feature type="region of interest" description="Disordered" evidence="1">
    <location>
        <begin position="28"/>
        <end position="68"/>
    </location>
</feature>
<gene>
    <name evidence="3" type="ORF">Gferi_09170</name>
</gene>
<feature type="region of interest" description="Disordered" evidence="1">
    <location>
        <begin position="89"/>
        <end position="138"/>
    </location>
</feature>
<feature type="compositionally biased region" description="Polar residues" evidence="1">
    <location>
        <begin position="91"/>
        <end position="104"/>
    </location>
</feature>
<keyword evidence="2" id="KW-0732">Signal</keyword>
<dbReference type="EMBL" id="CP017269">
    <property type="protein sequence ID" value="AOT69739.1"/>
    <property type="molecule type" value="Genomic_DNA"/>
</dbReference>
<dbReference type="Proteomes" id="UP000095743">
    <property type="component" value="Chromosome"/>
</dbReference>
<evidence type="ECO:0000256" key="2">
    <source>
        <dbReference type="SAM" id="SignalP"/>
    </source>
</evidence>
<evidence type="ECO:0008006" key="5">
    <source>
        <dbReference type="Google" id="ProtNLM"/>
    </source>
</evidence>
<evidence type="ECO:0000313" key="3">
    <source>
        <dbReference type="EMBL" id="AOT69739.1"/>
    </source>
</evidence>
<dbReference type="STRING" id="1424294.Gferi_09170"/>
<protein>
    <recommendedName>
        <fullName evidence="5">Lipoprotein</fullName>
    </recommendedName>
</protein>
<dbReference type="OrthoDB" id="1787414at2"/>
<feature type="chain" id="PRO_5038389328" description="Lipoprotein" evidence="2">
    <location>
        <begin position="22"/>
        <end position="201"/>
    </location>
</feature>
<keyword evidence="4" id="KW-1185">Reference proteome</keyword>
<dbReference type="PROSITE" id="PS51257">
    <property type="entry name" value="PROKAR_LIPOPROTEIN"/>
    <property type="match status" value="1"/>
</dbReference>
<evidence type="ECO:0000256" key="1">
    <source>
        <dbReference type="SAM" id="MobiDB-lite"/>
    </source>
</evidence>